<evidence type="ECO:0000256" key="1">
    <source>
        <dbReference type="SAM" id="Coils"/>
    </source>
</evidence>
<dbReference type="Pfam" id="PF13546">
    <property type="entry name" value="DDE_5"/>
    <property type="match status" value="1"/>
</dbReference>
<dbReference type="EMBL" id="WOWA01000002">
    <property type="protein sequence ID" value="NLV12169.1"/>
    <property type="molecule type" value="Genomic_DNA"/>
</dbReference>
<comment type="caution">
    <text evidence="3">The sequence shown here is derived from an EMBL/GenBank/DDBJ whole genome shotgun (WGS) entry which is preliminary data.</text>
</comment>
<keyword evidence="1" id="KW-0175">Coiled coil</keyword>
<dbReference type="AlphaFoldDB" id="A0A847UFW1"/>
<dbReference type="PANTHER" id="PTHR33627:SF1">
    <property type="entry name" value="TRANSPOSASE"/>
    <property type="match status" value="1"/>
</dbReference>
<dbReference type="RefSeq" id="WP_170095822.1">
    <property type="nucleotide sequence ID" value="NZ_WOWA01000002.1"/>
</dbReference>
<dbReference type="InterPro" id="IPR012337">
    <property type="entry name" value="RNaseH-like_sf"/>
</dbReference>
<accession>A0A847UFW1</accession>
<dbReference type="InterPro" id="IPR038721">
    <property type="entry name" value="IS701-like_DDE_dom"/>
</dbReference>
<dbReference type="SUPFAM" id="SSF53098">
    <property type="entry name" value="Ribonuclease H-like"/>
    <property type="match status" value="1"/>
</dbReference>
<dbReference type="InterPro" id="IPR039365">
    <property type="entry name" value="IS701-like"/>
</dbReference>
<sequence>MLPITDFLSCTDPLDGFDSLSYHQTHHAKTCVTGLAAGRSKTVTGIAREVLPAQGERALNKFLTEYDWDEDQLNHERLEELQRHGETRWSQDGYIVINDSVFQRTGKELPGAGEFYDHTEGEPVWGPDLVYPFYTDDKTSYPLVFRQYEKADDEDQNDEDETKYDLSREMVTELEEEVGVPADTYLFDSWFAHDSGLIKHVESYGKDWIGPLRSNRQVTYSNKEMHVDALEERIDKEEREIDEETYKVWTKTLLVSKLGEVRLVIAEKVTDEDEENPVKYLATSKIDAPSAHIIRSYSYRWRIETFFEDSKQELGLGDCEVRDSDGASRHWHLQMLTYRLLRLGPESSISERLVLKPSSLRAQLEHGLKEAIYNMFSWVRDQPDRDLDGLMEEIDHLFLHSEASL</sequence>
<organism evidence="3 4">
    <name type="scientific">Haloarcula argentinensis</name>
    <dbReference type="NCBI Taxonomy" id="43776"/>
    <lineage>
        <taxon>Archaea</taxon>
        <taxon>Methanobacteriati</taxon>
        <taxon>Methanobacteriota</taxon>
        <taxon>Stenosarchaea group</taxon>
        <taxon>Halobacteria</taxon>
        <taxon>Halobacteriales</taxon>
        <taxon>Haloarculaceae</taxon>
        <taxon>Haloarcula</taxon>
    </lineage>
</organism>
<dbReference type="PANTHER" id="PTHR33627">
    <property type="entry name" value="TRANSPOSASE"/>
    <property type="match status" value="1"/>
</dbReference>
<protein>
    <submittedName>
        <fullName evidence="3">IS701 family transposase</fullName>
    </submittedName>
</protein>
<dbReference type="NCBIfam" id="NF033540">
    <property type="entry name" value="transpos_IS701"/>
    <property type="match status" value="1"/>
</dbReference>
<feature type="domain" description="Transposase IS701-like DDE" evidence="2">
    <location>
        <begin position="27"/>
        <end position="219"/>
    </location>
</feature>
<dbReference type="Proteomes" id="UP000641625">
    <property type="component" value="Unassembled WGS sequence"/>
</dbReference>
<dbReference type="Gene3D" id="3.90.350.10">
    <property type="entry name" value="Transposase Inhibitor Protein From Tn5, Chain A, domain 1"/>
    <property type="match status" value="1"/>
</dbReference>
<gene>
    <name evidence="3" type="ORF">GOC77_02590</name>
</gene>
<name>A0A847UFW1_HALAR</name>
<evidence type="ECO:0000313" key="4">
    <source>
        <dbReference type="Proteomes" id="UP000641625"/>
    </source>
</evidence>
<feature type="coiled-coil region" evidence="1">
    <location>
        <begin position="220"/>
        <end position="247"/>
    </location>
</feature>
<evidence type="ECO:0000313" key="3">
    <source>
        <dbReference type="EMBL" id="NLV12169.1"/>
    </source>
</evidence>
<proteinExistence type="predicted"/>
<reference evidence="3" key="1">
    <citation type="submission" date="2019-12" db="EMBL/GenBank/DDBJ databases">
        <title>Whole genome sequencing of Haloarcula argentinensis strain pws5.</title>
        <authorList>
            <person name="Verma D.K."/>
            <person name="Gopal K."/>
            <person name="Prasad E.S."/>
        </authorList>
    </citation>
    <scope>NUCLEOTIDE SEQUENCE</scope>
    <source>
        <strain evidence="3">Pws5</strain>
    </source>
</reference>
<evidence type="ECO:0000259" key="2">
    <source>
        <dbReference type="Pfam" id="PF13546"/>
    </source>
</evidence>